<dbReference type="AlphaFoldDB" id="A0AAV1VA16"/>
<organism evidence="1 2">
    <name type="scientific">Peronospora matthiolae</name>
    <dbReference type="NCBI Taxonomy" id="2874970"/>
    <lineage>
        <taxon>Eukaryota</taxon>
        <taxon>Sar</taxon>
        <taxon>Stramenopiles</taxon>
        <taxon>Oomycota</taxon>
        <taxon>Peronosporomycetes</taxon>
        <taxon>Peronosporales</taxon>
        <taxon>Peronosporaceae</taxon>
        <taxon>Peronospora</taxon>
    </lineage>
</organism>
<name>A0AAV1VA16_9STRA</name>
<reference evidence="1" key="1">
    <citation type="submission" date="2024-01" db="EMBL/GenBank/DDBJ databases">
        <authorList>
            <person name="Webb A."/>
        </authorList>
    </citation>
    <scope>NUCLEOTIDE SEQUENCE</scope>
    <source>
        <strain evidence="1">Pm1</strain>
    </source>
</reference>
<proteinExistence type="predicted"/>
<sequence length="48" mass="5604">MFQPPTALRLRAPTHYLVLLLRECQMQTHPHWHVTDADDSFQSHCGAF</sequence>
<dbReference type="EMBL" id="CAKLBY020000277">
    <property type="protein sequence ID" value="CAK7942578.1"/>
    <property type="molecule type" value="Genomic_DNA"/>
</dbReference>
<comment type="caution">
    <text evidence="1">The sequence shown here is derived from an EMBL/GenBank/DDBJ whole genome shotgun (WGS) entry which is preliminary data.</text>
</comment>
<gene>
    <name evidence="1" type="ORF">PM001_LOCUS27728</name>
</gene>
<dbReference type="Proteomes" id="UP001162060">
    <property type="component" value="Unassembled WGS sequence"/>
</dbReference>
<evidence type="ECO:0000313" key="2">
    <source>
        <dbReference type="Proteomes" id="UP001162060"/>
    </source>
</evidence>
<evidence type="ECO:0000313" key="1">
    <source>
        <dbReference type="EMBL" id="CAK7942578.1"/>
    </source>
</evidence>
<accession>A0AAV1VA16</accession>
<protein>
    <submittedName>
        <fullName evidence="1">Uncharacterized protein</fullName>
    </submittedName>
</protein>